<evidence type="ECO:0000256" key="3">
    <source>
        <dbReference type="ARBA" id="ARBA00022692"/>
    </source>
</evidence>
<dbReference type="GeneID" id="97421048"/>
<feature type="transmembrane region" description="Helical" evidence="6">
    <location>
        <begin position="90"/>
        <end position="108"/>
    </location>
</feature>
<accession>A0AAW8N7Y3</accession>
<feature type="domain" description="Type II secretion system protein GspF" evidence="7">
    <location>
        <begin position="153"/>
        <end position="279"/>
    </location>
</feature>
<keyword evidence="3 6" id="KW-0812">Transmembrane</keyword>
<dbReference type="GO" id="GO:0005886">
    <property type="term" value="C:plasma membrane"/>
    <property type="evidence" value="ECO:0007669"/>
    <property type="project" value="UniProtKB-SubCell"/>
</dbReference>
<dbReference type="PANTHER" id="PTHR35007">
    <property type="entry name" value="INTEGRAL MEMBRANE PROTEIN-RELATED"/>
    <property type="match status" value="1"/>
</dbReference>
<evidence type="ECO:0000256" key="1">
    <source>
        <dbReference type="ARBA" id="ARBA00004651"/>
    </source>
</evidence>
<gene>
    <name evidence="8" type="ORF">J2X12_000333</name>
</gene>
<protein>
    <submittedName>
        <fullName evidence="8">Tight adherence protein C</fullName>
    </submittedName>
</protein>
<reference evidence="8" key="1">
    <citation type="submission" date="2023-07" db="EMBL/GenBank/DDBJ databases">
        <title>Sorghum-associated microbial communities from plants grown in Nebraska, USA.</title>
        <authorList>
            <person name="Schachtman D."/>
        </authorList>
    </citation>
    <scope>NUCLEOTIDE SEQUENCE</scope>
    <source>
        <strain evidence="8">BE261</strain>
    </source>
</reference>
<comment type="caution">
    <text evidence="8">The sequence shown here is derived from an EMBL/GenBank/DDBJ whole genome shotgun (WGS) entry which is preliminary data.</text>
</comment>
<organism evidence="8 9">
    <name type="scientific">Pseudarthrobacter oxydans</name>
    <name type="common">Arthrobacter oxydans</name>
    <dbReference type="NCBI Taxonomy" id="1671"/>
    <lineage>
        <taxon>Bacteria</taxon>
        <taxon>Bacillati</taxon>
        <taxon>Actinomycetota</taxon>
        <taxon>Actinomycetes</taxon>
        <taxon>Micrococcales</taxon>
        <taxon>Micrococcaceae</taxon>
        <taxon>Pseudarthrobacter</taxon>
    </lineage>
</organism>
<name>A0AAW8N7Y3_PSEOX</name>
<dbReference type="AlphaFoldDB" id="A0AAW8N7Y3"/>
<keyword evidence="5 6" id="KW-0472">Membrane</keyword>
<feature type="transmembrane region" description="Helical" evidence="6">
    <location>
        <begin position="114"/>
        <end position="135"/>
    </location>
</feature>
<dbReference type="Pfam" id="PF00482">
    <property type="entry name" value="T2SSF"/>
    <property type="match status" value="1"/>
</dbReference>
<feature type="transmembrane region" description="Helical" evidence="6">
    <location>
        <begin position="263"/>
        <end position="287"/>
    </location>
</feature>
<proteinExistence type="predicted"/>
<keyword evidence="4 6" id="KW-1133">Transmembrane helix</keyword>
<evidence type="ECO:0000256" key="6">
    <source>
        <dbReference type="SAM" id="Phobius"/>
    </source>
</evidence>
<dbReference type="RefSeq" id="WP_310109216.1">
    <property type="nucleotide sequence ID" value="NZ_JAVDTN010000001.1"/>
</dbReference>
<dbReference type="InterPro" id="IPR018076">
    <property type="entry name" value="T2SS_GspF_dom"/>
</dbReference>
<evidence type="ECO:0000313" key="9">
    <source>
        <dbReference type="Proteomes" id="UP001262032"/>
    </source>
</evidence>
<evidence type="ECO:0000259" key="7">
    <source>
        <dbReference type="Pfam" id="PF00482"/>
    </source>
</evidence>
<evidence type="ECO:0000256" key="5">
    <source>
        <dbReference type="ARBA" id="ARBA00023136"/>
    </source>
</evidence>
<feature type="transmembrane region" description="Helical" evidence="6">
    <location>
        <begin position="6"/>
        <end position="24"/>
    </location>
</feature>
<sequence>MQVLAYAGILAIMLPVTLMTFLVFTGDRAGLRNIQANLGKAVKVKRQGLSVNETLTEMGQRLTPQGYAGWLDKQLAGAGRPKEWPLARIIMIKPLLALAGAVLGYLFFLSSPTAPNFLIMLALTTLCYFVPDILIKNRAQKRRDAIRLELPNALDQMLIAVQAGLGFEMAMGRAGNNGSGPLADELIRTLQDIQVGRSRKDAYLAMAERIDVPDVRSFVRAVVQADAYGVAIAGVLKAQASDMRIKRKQRAEEHAMKMPVKMLFPLIFFILPTLFIVVLGPSVISIMELFSGGSL</sequence>
<evidence type="ECO:0000256" key="4">
    <source>
        <dbReference type="ARBA" id="ARBA00022989"/>
    </source>
</evidence>
<dbReference type="Proteomes" id="UP001262032">
    <property type="component" value="Unassembled WGS sequence"/>
</dbReference>
<dbReference type="EMBL" id="JAVDWN010000001">
    <property type="protein sequence ID" value="MDR7162332.1"/>
    <property type="molecule type" value="Genomic_DNA"/>
</dbReference>
<keyword evidence="2" id="KW-1003">Cell membrane</keyword>
<evidence type="ECO:0000256" key="2">
    <source>
        <dbReference type="ARBA" id="ARBA00022475"/>
    </source>
</evidence>
<comment type="subcellular location">
    <subcellularLocation>
        <location evidence="1">Cell membrane</location>
        <topology evidence="1">Multi-pass membrane protein</topology>
    </subcellularLocation>
</comment>
<dbReference type="PANTHER" id="PTHR35007:SF2">
    <property type="entry name" value="PILUS ASSEMBLE PROTEIN"/>
    <property type="match status" value="1"/>
</dbReference>
<evidence type="ECO:0000313" key="8">
    <source>
        <dbReference type="EMBL" id="MDR7162332.1"/>
    </source>
</evidence>